<reference evidence="10" key="1">
    <citation type="submission" date="2023-09" db="EMBL/GenBank/DDBJ databases">
        <title>30 novel species of actinomycetes from the DSMZ collection.</title>
        <authorList>
            <person name="Nouioui I."/>
        </authorList>
    </citation>
    <scope>NUCLEOTIDE SEQUENCE</scope>
    <source>
        <strain evidence="10">DSM 115977</strain>
    </source>
</reference>
<evidence type="ECO:0000313" key="11">
    <source>
        <dbReference type="Proteomes" id="UP001180973"/>
    </source>
</evidence>
<feature type="transmembrane region" description="Helical" evidence="8">
    <location>
        <begin position="393"/>
        <end position="410"/>
    </location>
</feature>
<dbReference type="InterPro" id="IPR020846">
    <property type="entry name" value="MFS_dom"/>
</dbReference>
<feature type="transmembrane region" description="Helical" evidence="8">
    <location>
        <begin position="83"/>
        <end position="101"/>
    </location>
</feature>
<feature type="compositionally biased region" description="Basic and acidic residues" evidence="7">
    <location>
        <begin position="245"/>
        <end position="259"/>
    </location>
</feature>
<evidence type="ECO:0000313" key="10">
    <source>
        <dbReference type="EMBL" id="MDT0531273.1"/>
    </source>
</evidence>
<feature type="transmembrane region" description="Helical" evidence="8">
    <location>
        <begin position="459"/>
        <end position="476"/>
    </location>
</feature>
<dbReference type="Proteomes" id="UP001180973">
    <property type="component" value="Unassembled WGS sequence"/>
</dbReference>
<evidence type="ECO:0000256" key="4">
    <source>
        <dbReference type="ARBA" id="ARBA00022692"/>
    </source>
</evidence>
<comment type="subcellular location">
    <subcellularLocation>
        <location evidence="1">Cell membrane</location>
        <topology evidence="1">Multi-pass membrane protein</topology>
    </subcellularLocation>
</comment>
<dbReference type="InterPro" id="IPR005829">
    <property type="entry name" value="Sugar_transporter_CS"/>
</dbReference>
<feature type="transmembrane region" description="Helical" evidence="8">
    <location>
        <begin position="107"/>
        <end position="131"/>
    </location>
</feature>
<dbReference type="PROSITE" id="PS00216">
    <property type="entry name" value="SUGAR_TRANSPORT_1"/>
    <property type="match status" value="1"/>
</dbReference>
<sequence length="506" mass="54199">MRALRRWLDDTAGGLPATFWYLWAGLLINRAGAFAMLFLSLYLTAARGASEALAGTVVGAYGLGGAGGVLLGGVLADRWGRRSTLLAAHLATAGLMVGLAFSRHLVMIAALAALVGVAHSMPSPAFVAAIVDVVPERRRSRAFNLQFWAFNLGMAVASLLAGLLAEASFVALFLVDAAATALAAAVIAWKVPETLPRRAARTVPILDTSRSDGTESVQDPRLAPIRSSGAVTRRAGHGQWAGWRRPAERQRRVEQERRRPVGWPRLAGPERRAELAKRERRAGWRRRVGRERQPGLHTALTDRTFLTFVGLTFVLAVLTMQTSTIMPLAMRSDGLRPSAYGAVVALGGVLIVLGQLFVPRLIERHRKDRVLAVSTALLALGFATLAFADDVTVYLAAAVVWTVGQMLAAPPNAQINADLAPLELRARYQSVFYLAFPAASFVAPTLGGVSLQYLGDRHWLIVGGLGLLAAGCHLLAGPPRERRVAALRQLSTPLSPPSTPTPTSVR</sequence>
<feature type="transmembrane region" description="Helical" evidence="8">
    <location>
        <begin position="370"/>
        <end position="387"/>
    </location>
</feature>
<evidence type="ECO:0000259" key="9">
    <source>
        <dbReference type="PROSITE" id="PS50850"/>
    </source>
</evidence>
<name>A0ABU2WZA3_9ACTN</name>
<keyword evidence="4 8" id="KW-0812">Transmembrane</keyword>
<feature type="domain" description="Major facilitator superfamily (MFS) profile" evidence="9">
    <location>
        <begin position="18"/>
        <end position="481"/>
    </location>
</feature>
<evidence type="ECO:0000256" key="1">
    <source>
        <dbReference type="ARBA" id="ARBA00004651"/>
    </source>
</evidence>
<evidence type="ECO:0000256" key="6">
    <source>
        <dbReference type="ARBA" id="ARBA00023136"/>
    </source>
</evidence>
<evidence type="ECO:0000256" key="5">
    <source>
        <dbReference type="ARBA" id="ARBA00022989"/>
    </source>
</evidence>
<dbReference type="PANTHER" id="PTHR23517:SF2">
    <property type="entry name" value="MULTIDRUG RESISTANCE PROTEIN MDTH"/>
    <property type="match status" value="1"/>
</dbReference>
<dbReference type="InterPro" id="IPR036259">
    <property type="entry name" value="MFS_trans_sf"/>
</dbReference>
<gene>
    <name evidence="10" type="ORF">RM555_20000</name>
</gene>
<dbReference type="Pfam" id="PF07690">
    <property type="entry name" value="MFS_1"/>
    <property type="match status" value="2"/>
</dbReference>
<feature type="region of interest" description="Disordered" evidence="7">
    <location>
        <begin position="206"/>
        <end position="260"/>
    </location>
</feature>
<evidence type="ECO:0000256" key="8">
    <source>
        <dbReference type="SAM" id="Phobius"/>
    </source>
</evidence>
<feature type="transmembrane region" description="Helical" evidence="8">
    <location>
        <begin position="52"/>
        <end position="76"/>
    </location>
</feature>
<feature type="transmembrane region" description="Helical" evidence="8">
    <location>
        <begin position="305"/>
        <end position="326"/>
    </location>
</feature>
<feature type="transmembrane region" description="Helical" evidence="8">
    <location>
        <begin position="431"/>
        <end position="453"/>
    </location>
</feature>
<protein>
    <submittedName>
        <fullName evidence="10">MFS transporter</fullName>
    </submittedName>
</protein>
<feature type="transmembrane region" description="Helical" evidence="8">
    <location>
        <begin position="169"/>
        <end position="189"/>
    </location>
</feature>
<dbReference type="PANTHER" id="PTHR23517">
    <property type="entry name" value="RESISTANCE PROTEIN MDTM, PUTATIVE-RELATED-RELATED"/>
    <property type="match status" value="1"/>
</dbReference>
<evidence type="ECO:0000256" key="3">
    <source>
        <dbReference type="ARBA" id="ARBA00022475"/>
    </source>
</evidence>
<accession>A0ABU2WZA3</accession>
<keyword evidence="11" id="KW-1185">Reference proteome</keyword>
<organism evidence="10 11">
    <name type="scientific">Micromonospora reichwaldensis</name>
    <dbReference type="NCBI Taxonomy" id="3075516"/>
    <lineage>
        <taxon>Bacteria</taxon>
        <taxon>Bacillati</taxon>
        <taxon>Actinomycetota</taxon>
        <taxon>Actinomycetes</taxon>
        <taxon>Micromonosporales</taxon>
        <taxon>Micromonosporaceae</taxon>
        <taxon>Micromonospora</taxon>
    </lineage>
</organism>
<evidence type="ECO:0000256" key="2">
    <source>
        <dbReference type="ARBA" id="ARBA00022448"/>
    </source>
</evidence>
<dbReference type="PROSITE" id="PS50850">
    <property type="entry name" value="MFS"/>
    <property type="match status" value="1"/>
</dbReference>
<dbReference type="InterPro" id="IPR050171">
    <property type="entry name" value="MFS_Transporters"/>
</dbReference>
<feature type="transmembrane region" description="Helical" evidence="8">
    <location>
        <begin position="20"/>
        <end position="46"/>
    </location>
</feature>
<dbReference type="InterPro" id="IPR011701">
    <property type="entry name" value="MFS"/>
</dbReference>
<dbReference type="RefSeq" id="WP_311413172.1">
    <property type="nucleotide sequence ID" value="NZ_JAVRFL010000023.1"/>
</dbReference>
<keyword evidence="3" id="KW-1003">Cell membrane</keyword>
<dbReference type="EMBL" id="JAVRFL010000023">
    <property type="protein sequence ID" value="MDT0531273.1"/>
    <property type="molecule type" value="Genomic_DNA"/>
</dbReference>
<keyword evidence="6 8" id="KW-0472">Membrane</keyword>
<keyword evidence="5 8" id="KW-1133">Transmembrane helix</keyword>
<dbReference type="Gene3D" id="1.20.1250.20">
    <property type="entry name" value="MFS general substrate transporter like domains"/>
    <property type="match status" value="1"/>
</dbReference>
<comment type="caution">
    <text evidence="10">The sequence shown here is derived from an EMBL/GenBank/DDBJ whole genome shotgun (WGS) entry which is preliminary data.</text>
</comment>
<evidence type="ECO:0000256" key="7">
    <source>
        <dbReference type="SAM" id="MobiDB-lite"/>
    </source>
</evidence>
<proteinExistence type="predicted"/>
<dbReference type="SUPFAM" id="SSF103473">
    <property type="entry name" value="MFS general substrate transporter"/>
    <property type="match status" value="1"/>
</dbReference>
<feature type="transmembrane region" description="Helical" evidence="8">
    <location>
        <begin position="143"/>
        <end position="163"/>
    </location>
</feature>
<keyword evidence="2" id="KW-0813">Transport</keyword>
<feature type="transmembrane region" description="Helical" evidence="8">
    <location>
        <begin position="338"/>
        <end position="358"/>
    </location>
</feature>